<evidence type="ECO:0000256" key="1">
    <source>
        <dbReference type="ARBA" id="ARBA00022527"/>
    </source>
</evidence>
<dbReference type="InterPro" id="IPR003594">
    <property type="entry name" value="HATPase_dom"/>
</dbReference>
<evidence type="ECO:0000313" key="4">
    <source>
        <dbReference type="Proteomes" id="UP001596496"/>
    </source>
</evidence>
<evidence type="ECO:0000313" key="3">
    <source>
        <dbReference type="EMBL" id="MFC7387719.1"/>
    </source>
</evidence>
<keyword evidence="4" id="KW-1185">Reference proteome</keyword>
<dbReference type="GO" id="GO:0005524">
    <property type="term" value="F:ATP binding"/>
    <property type="evidence" value="ECO:0007669"/>
    <property type="project" value="UniProtKB-KW"/>
</dbReference>
<comment type="caution">
    <text evidence="3">The sequence shown here is derived from an EMBL/GenBank/DDBJ whole genome shotgun (WGS) entry which is preliminary data.</text>
</comment>
<name>A0ABW2PFD2_9ACTN</name>
<keyword evidence="3" id="KW-0547">Nucleotide-binding</keyword>
<evidence type="ECO:0000259" key="2">
    <source>
        <dbReference type="Pfam" id="PF13581"/>
    </source>
</evidence>
<dbReference type="Gene3D" id="3.30.565.10">
    <property type="entry name" value="Histidine kinase-like ATPase, C-terminal domain"/>
    <property type="match status" value="1"/>
</dbReference>
<keyword evidence="1" id="KW-0723">Serine/threonine-protein kinase</keyword>
<dbReference type="EMBL" id="JBHTCG010000043">
    <property type="protein sequence ID" value="MFC7387719.1"/>
    <property type="molecule type" value="Genomic_DNA"/>
</dbReference>
<keyword evidence="1" id="KW-0808">Transferase</keyword>
<keyword evidence="3" id="KW-0067">ATP-binding</keyword>
<dbReference type="InterPro" id="IPR036890">
    <property type="entry name" value="HATPase_C_sf"/>
</dbReference>
<reference evidence="4" key="1">
    <citation type="journal article" date="2019" name="Int. J. Syst. Evol. Microbiol.">
        <title>The Global Catalogue of Microorganisms (GCM) 10K type strain sequencing project: providing services to taxonomists for standard genome sequencing and annotation.</title>
        <authorList>
            <consortium name="The Broad Institute Genomics Platform"/>
            <consortium name="The Broad Institute Genome Sequencing Center for Infectious Disease"/>
            <person name="Wu L."/>
            <person name="Ma J."/>
        </authorList>
    </citation>
    <scope>NUCLEOTIDE SEQUENCE [LARGE SCALE GENOMIC DNA]</scope>
    <source>
        <strain evidence="4">CECT 7649</strain>
    </source>
</reference>
<protein>
    <submittedName>
        <fullName evidence="3">ATP-binding protein</fullName>
    </submittedName>
</protein>
<dbReference type="SUPFAM" id="SSF55874">
    <property type="entry name" value="ATPase domain of HSP90 chaperone/DNA topoisomerase II/histidine kinase"/>
    <property type="match status" value="1"/>
</dbReference>
<dbReference type="Proteomes" id="UP001596496">
    <property type="component" value="Unassembled WGS sequence"/>
</dbReference>
<gene>
    <name evidence="3" type="ORF">ACFQSB_36315</name>
</gene>
<dbReference type="Pfam" id="PF13581">
    <property type="entry name" value="HATPase_c_2"/>
    <property type="match status" value="1"/>
</dbReference>
<dbReference type="PANTHER" id="PTHR35526">
    <property type="entry name" value="ANTI-SIGMA-F FACTOR RSBW-RELATED"/>
    <property type="match status" value="1"/>
</dbReference>
<proteinExistence type="predicted"/>
<dbReference type="RefSeq" id="WP_354837963.1">
    <property type="nucleotide sequence ID" value="NZ_JBHTCG010000043.1"/>
</dbReference>
<dbReference type="PANTHER" id="PTHR35526:SF3">
    <property type="entry name" value="ANTI-SIGMA-F FACTOR RSBW"/>
    <property type="match status" value="1"/>
</dbReference>
<dbReference type="CDD" id="cd16936">
    <property type="entry name" value="HATPase_RsbW-like"/>
    <property type="match status" value="1"/>
</dbReference>
<feature type="domain" description="Histidine kinase/HSP90-like ATPase" evidence="2">
    <location>
        <begin position="37"/>
        <end position="143"/>
    </location>
</feature>
<dbReference type="InterPro" id="IPR050267">
    <property type="entry name" value="Anti-sigma-factor_SerPK"/>
</dbReference>
<organism evidence="3 4">
    <name type="scientific">Sphaerisporangium rhizosphaerae</name>
    <dbReference type="NCBI Taxonomy" id="2269375"/>
    <lineage>
        <taxon>Bacteria</taxon>
        <taxon>Bacillati</taxon>
        <taxon>Actinomycetota</taxon>
        <taxon>Actinomycetes</taxon>
        <taxon>Streptosporangiales</taxon>
        <taxon>Streptosporangiaceae</taxon>
        <taxon>Sphaerisporangium</taxon>
    </lineage>
</organism>
<keyword evidence="1" id="KW-0418">Kinase</keyword>
<sequence>MTTTYTPGASSHRYARAAVHLWPARESGKRASWVLVPEPTTVPKTRRRVRGKLSDWGLAAQSDVVELLVSEVVTNAMRHSWGAVMSLAMDDGTLRCEVQDTNPALPQVREVHEGDEGGRGMYLMQALSTSWGSHPLSTGKVVWFELACEPAGTPAGAEGNGDDD</sequence>
<accession>A0ABW2PFD2</accession>